<reference evidence="13" key="1">
    <citation type="submission" date="2013-12" db="EMBL/GenBank/DDBJ databases">
        <title>The Genome Sequence of Aphanomyces invadans NJM9701.</title>
        <authorList>
            <consortium name="The Broad Institute Genomics Platform"/>
            <person name="Russ C."/>
            <person name="Tyler B."/>
            <person name="van West P."/>
            <person name="Dieguez-Uribeondo J."/>
            <person name="Young S.K."/>
            <person name="Zeng Q."/>
            <person name="Gargeya S."/>
            <person name="Fitzgerald M."/>
            <person name="Abouelleil A."/>
            <person name="Alvarado L."/>
            <person name="Chapman S.B."/>
            <person name="Gainer-Dewar J."/>
            <person name="Goldberg J."/>
            <person name="Griggs A."/>
            <person name="Gujja S."/>
            <person name="Hansen M."/>
            <person name="Howarth C."/>
            <person name="Imamovic A."/>
            <person name="Ireland A."/>
            <person name="Larimer J."/>
            <person name="McCowan C."/>
            <person name="Murphy C."/>
            <person name="Pearson M."/>
            <person name="Poon T.W."/>
            <person name="Priest M."/>
            <person name="Roberts A."/>
            <person name="Saif S."/>
            <person name="Shea T."/>
            <person name="Sykes S."/>
            <person name="Wortman J."/>
            <person name="Nusbaum C."/>
            <person name="Birren B."/>
        </authorList>
    </citation>
    <scope>NUCLEOTIDE SEQUENCE [LARGE SCALE GENOMIC DNA]</scope>
    <source>
        <strain evidence="13">NJM9701</strain>
    </source>
</reference>
<dbReference type="InterPro" id="IPR003440">
    <property type="entry name" value="Glyco_trans_48_dom"/>
</dbReference>
<sequence>MATPGPVASLDVQRKLHDEAMVHVNAGVAARNSGNADQADRSFALAVDLLERGLALKFTQSDDEPSMRLAKKMAKYLEMIRGQTGTKSGEGSGAVSRSTRYNIIDFDNPPERYAPVLALLHSSPIHGNLFDSMRAIFGFQDNNVKNQLEHLTLLLTNYKEQLETPAPVPVYIPVEKASKKRPEDQLPTNPNDAAAQAVKKLHARLFDNYTKWCRYLHVKPAFSTTEPLADLVLFFLLWGEAGNFRQTPELLCFLFHSLSATAHQPSSTPMEPGTFLATVIRPIYDEVKMDNEKKTPLGERAPHKDIRNYDDFNEFFWTKKCLQFDAYNIRDALGARDTNRNPKTAKKTFIETRSWMRALWSFRRIFVLNFVLFCATVGFAVNMVLLCPESPIMYGPDLGKELELFGKYYYNPKARFNYLNDASSTTTGPCNLPKLSTCLGVSNFVLGQTFSIIPQDFKMLMADVPFQPCVELLSGRCACYLETLDKCFSQVGTGKALVADITTGNTRDYKIVTYNQSKCMPAWKKAAYAVINDAGPGLLNCGLCNVPTVELPTRLPKLLGKMVDTTRTDMGPMVFGGGVGLVGLFLVGDILNRVVSAMSTGFVGRKMPVPCCGFVRYSCFWMVLLIVKLYFDYTFMVKNLVETSLMIWLSDSTKYLQASNFMLQATFHNIVYIAFLWLPAFIVFMYDAQIFYALFSVVVGSIRGFNLRIGELRSFRILRLAFKDIPRMFNYKLVENAMEAKAFQQAIESKKHKTSRHGSCDVGPVETLRIQTTAYSSTAHDDDTEDGSSTSRSNSTASSRYFGSVTGVDGDEYLRVIPFAMAWNRCLSSMREADVLSNRELGVLSYLIEGNCKDEATRRLYPPAFLTAGKLDESLDIIAECGQVYKRLLTDKKSDAALSKVEKSMQSRVKKDSLRVEACLGSFKFTVRVVQLLLGDAHADIDPCFAFMEESVVNKTALKALHVSNLYAVRSASADLMKAILDVPKGSRDDSLHFQRALYRVIDSAEQLLGQLKKLLSKQDNLVAILNATALKPNSFFIAPESSQQYATIQIQTVISDPASMAIVSRAYQVLTVDNFDAEPRSEEGQRRLRFFANSLFMEMPLAQSIKRMHSLSIATPYYSEIVLYSVKELTQANDDSIKLLYYLQTIYHVEWEHFLERFKVKDEAEALAKVPEEVQLWASYRGQTLARTIRGMMYNAEAIRFLYWLELGNNEPMPEHANKELDEMVALKFNYVVTCQIYGKQKEEGKQQAGDIDYLLKKHPGLRVAYVDGPKKMKEGPPKYFSCLVRSSNDKIVEVYRVELPGDPIIGEGKPENQNHAVIFSRGELIQCIDMNQDGYLEECLKMPNLLATVDRPEHAKSPVTIIGFREYVFTGGVSNLASFMQIQELSFVSLGQRMLAYNYVRQHYGHPDIFDKLFAMGTGGTAKASRGINLSEDIFAGFNSTLRGGRVTHEEFIQVGKGRDVGMQQLALFEAKLSSGAGECVTSRDVMRMANRLDLFRLQSWFYGNLGWYFTQTMTVFGVYFFIYGKIYFALSGMDAFYLQLGRLGISGVLNTSWALQFGFLLVVPVIGVVGVESGFRHGLTFLVWNVLSLGPLFFTFQMGTRMHYFDRTLIHGGAKYRATGRGFTIKHEKFAELYRFYAFSHFYRGVELMFLLCMFAVYGTFNWCNCSWTIDRTFYNDQEPLAYEWNARCYANFYQQCVLPTNQNYGIMSYSLWLIAATWVWAPFFFNPSAFDWDKIIADYRDWQHWLLTKNDSADSWYGWWMAELEFMEHSTWFSRFVMFVRKTRFLLVAFGIYLQLMNRLFYTDLHKTVLDDGPTSLKPIILAGAIFVVLALLGCCGYISSRVTKKLTLKQRELRKLKFNLSVVLFVVILVVLLYLSLKTLAEVLVISCLGAYWFLQVAICRVRHDHIVATKTAQFFDNVVGWIVFSPILFVAMFVPFLSSFQQRMMFNSAFTAGLEVSKLLGNDVVARDDRKAKSTKKKKQSDLHKL</sequence>
<dbReference type="InterPro" id="IPR026899">
    <property type="entry name" value="FKS1-like_dom1"/>
</dbReference>
<dbReference type="STRING" id="157072.A0A024TC78"/>
<feature type="region of interest" description="Disordered" evidence="10">
    <location>
        <begin position="776"/>
        <end position="798"/>
    </location>
</feature>
<dbReference type="OrthoDB" id="1880850at2759"/>
<feature type="transmembrane region" description="Helical" evidence="11">
    <location>
        <begin position="1555"/>
        <end position="1574"/>
    </location>
</feature>
<keyword evidence="7 11" id="KW-1133">Transmembrane helix</keyword>
<evidence type="ECO:0000259" key="12">
    <source>
        <dbReference type="SMART" id="SM01205"/>
    </source>
</evidence>
<feature type="transmembrane region" description="Helical" evidence="11">
    <location>
        <begin position="1580"/>
        <end position="1599"/>
    </location>
</feature>
<dbReference type="GeneID" id="20091133"/>
<accession>A0A024TC78</accession>
<dbReference type="GO" id="GO:0003843">
    <property type="term" value="F:1,3-beta-D-glucan synthase activity"/>
    <property type="evidence" value="ECO:0007669"/>
    <property type="project" value="UniProtKB-EC"/>
</dbReference>
<feature type="transmembrane region" description="Helical" evidence="11">
    <location>
        <begin position="1863"/>
        <end position="1882"/>
    </location>
</feature>
<comment type="similarity">
    <text evidence="2">Belongs to the glycosyltransferase 48 family.</text>
</comment>
<feature type="transmembrane region" description="Helical" evidence="11">
    <location>
        <begin position="365"/>
        <end position="386"/>
    </location>
</feature>
<keyword evidence="8 11" id="KW-0472">Membrane</keyword>
<dbReference type="Pfam" id="PF02364">
    <property type="entry name" value="Glucan_synthase"/>
    <property type="match status" value="2"/>
</dbReference>
<feature type="domain" description="1,3-beta-glucan synthase component FKS1-like" evidence="12">
    <location>
        <begin position="225"/>
        <end position="330"/>
    </location>
</feature>
<evidence type="ECO:0000256" key="1">
    <source>
        <dbReference type="ARBA" id="ARBA00004141"/>
    </source>
</evidence>
<dbReference type="RefSeq" id="XP_008880043.1">
    <property type="nucleotide sequence ID" value="XM_008881821.1"/>
</dbReference>
<dbReference type="GO" id="GO:0006075">
    <property type="term" value="P:(1-&gt;3)-beta-D-glucan biosynthetic process"/>
    <property type="evidence" value="ECO:0007669"/>
    <property type="project" value="InterPro"/>
</dbReference>
<dbReference type="PANTHER" id="PTHR12741">
    <property type="entry name" value="LYST-INTERACTING PROTEIN LIP5 DOPAMINE RESPONSIVE PROTEIN DRG-1"/>
    <property type="match status" value="1"/>
</dbReference>
<dbReference type="VEuPathDB" id="FungiDB:H310_14083"/>
<dbReference type="GO" id="GO:0000148">
    <property type="term" value="C:1,3-beta-D-glucan synthase complex"/>
    <property type="evidence" value="ECO:0007669"/>
    <property type="project" value="InterPro"/>
</dbReference>
<evidence type="ECO:0000256" key="4">
    <source>
        <dbReference type="ARBA" id="ARBA00022676"/>
    </source>
</evidence>
<name>A0A024TC78_9STRA</name>
<comment type="catalytic activity">
    <reaction evidence="9">
        <text>[(1-&gt;3)-beta-D-glucosyl](n) + UDP-alpha-D-glucose = [(1-&gt;3)-beta-D-glucosyl](n+1) + UDP + H(+)</text>
        <dbReference type="Rhea" id="RHEA:21476"/>
        <dbReference type="Rhea" id="RHEA-COMP:11146"/>
        <dbReference type="Rhea" id="RHEA-COMP:14303"/>
        <dbReference type="ChEBI" id="CHEBI:15378"/>
        <dbReference type="ChEBI" id="CHEBI:37671"/>
        <dbReference type="ChEBI" id="CHEBI:58223"/>
        <dbReference type="ChEBI" id="CHEBI:58885"/>
        <dbReference type="EC" id="2.4.1.34"/>
    </reaction>
</comment>
<feature type="transmembrane region" description="Helical" evidence="11">
    <location>
        <begin position="607"/>
        <end position="627"/>
    </location>
</feature>
<protein>
    <recommendedName>
        <fullName evidence="3">1,3-beta-glucan synthase</fullName>
        <ecNumber evidence="3">2.4.1.34</ecNumber>
    </recommendedName>
</protein>
<feature type="transmembrane region" description="Helical" evidence="11">
    <location>
        <begin position="1789"/>
        <end position="1805"/>
    </location>
</feature>
<feature type="transmembrane region" description="Helical" evidence="11">
    <location>
        <begin position="1710"/>
        <end position="1729"/>
    </location>
</feature>
<dbReference type="GO" id="GO:0005886">
    <property type="term" value="C:plasma membrane"/>
    <property type="evidence" value="ECO:0007669"/>
    <property type="project" value="TreeGrafter"/>
</dbReference>
<dbReference type="SMART" id="SM01205">
    <property type="entry name" value="FKS1_dom1"/>
    <property type="match status" value="1"/>
</dbReference>
<evidence type="ECO:0000256" key="8">
    <source>
        <dbReference type="ARBA" id="ARBA00023136"/>
    </source>
</evidence>
<evidence type="ECO:0000256" key="6">
    <source>
        <dbReference type="ARBA" id="ARBA00022692"/>
    </source>
</evidence>
<evidence type="ECO:0000256" key="5">
    <source>
        <dbReference type="ARBA" id="ARBA00022679"/>
    </source>
</evidence>
<organism evidence="13">
    <name type="scientific">Aphanomyces invadans</name>
    <dbReference type="NCBI Taxonomy" id="157072"/>
    <lineage>
        <taxon>Eukaryota</taxon>
        <taxon>Sar</taxon>
        <taxon>Stramenopiles</taxon>
        <taxon>Oomycota</taxon>
        <taxon>Saprolegniomycetes</taxon>
        <taxon>Saprolegniales</taxon>
        <taxon>Verrucalvaceae</taxon>
        <taxon>Aphanomyces</taxon>
    </lineage>
</organism>
<keyword evidence="6 11" id="KW-0812">Transmembrane</keyword>
<feature type="transmembrane region" description="Helical" evidence="11">
    <location>
        <begin position="661"/>
        <end position="684"/>
    </location>
</feature>
<evidence type="ECO:0000256" key="10">
    <source>
        <dbReference type="SAM" id="MobiDB-lite"/>
    </source>
</evidence>
<feature type="transmembrane region" description="Helical" evidence="11">
    <location>
        <begin position="1825"/>
        <end position="1843"/>
    </location>
</feature>
<keyword evidence="4" id="KW-0328">Glycosyltransferase</keyword>
<dbReference type="EC" id="2.4.1.34" evidence="3"/>
<evidence type="ECO:0000313" key="13">
    <source>
        <dbReference type="EMBL" id="ETV91206.1"/>
    </source>
</evidence>
<feature type="transmembrane region" description="Helical" evidence="11">
    <location>
        <begin position="1645"/>
        <end position="1664"/>
    </location>
</feature>
<dbReference type="EMBL" id="KI914012">
    <property type="protein sequence ID" value="ETV91206.1"/>
    <property type="molecule type" value="Genomic_DNA"/>
</dbReference>
<evidence type="ECO:0000256" key="11">
    <source>
        <dbReference type="SAM" id="Phobius"/>
    </source>
</evidence>
<dbReference type="Pfam" id="PF14288">
    <property type="entry name" value="FKS1_dom1"/>
    <property type="match status" value="1"/>
</dbReference>
<dbReference type="PANTHER" id="PTHR12741:SF48">
    <property type="entry name" value="1,3-BETA-GLUCAN SYNTHASE COMPONENT FKS1-RELATED"/>
    <property type="match status" value="1"/>
</dbReference>
<comment type="subcellular location">
    <subcellularLocation>
        <location evidence="1">Membrane</location>
        <topology evidence="1">Multi-pass membrane protein</topology>
    </subcellularLocation>
</comment>
<keyword evidence="5" id="KW-0808">Transferase</keyword>
<feature type="transmembrane region" description="Helical" evidence="11">
    <location>
        <begin position="1888"/>
        <end position="1908"/>
    </location>
</feature>
<evidence type="ECO:0000256" key="9">
    <source>
        <dbReference type="ARBA" id="ARBA00047777"/>
    </source>
</evidence>
<feature type="transmembrane region" description="Helical" evidence="11">
    <location>
        <begin position="690"/>
        <end position="709"/>
    </location>
</feature>
<evidence type="ECO:0000256" key="2">
    <source>
        <dbReference type="ARBA" id="ARBA00009040"/>
    </source>
</evidence>
<feature type="transmembrane region" description="Helical" evidence="11">
    <location>
        <begin position="1920"/>
        <end position="1943"/>
    </location>
</feature>
<feature type="transmembrane region" description="Helical" evidence="11">
    <location>
        <begin position="1519"/>
        <end position="1543"/>
    </location>
</feature>
<feature type="compositionally biased region" description="Low complexity" evidence="10">
    <location>
        <begin position="788"/>
        <end position="798"/>
    </location>
</feature>
<feature type="transmembrane region" description="Helical" evidence="11">
    <location>
        <begin position="573"/>
        <end position="595"/>
    </location>
</feature>
<gene>
    <name evidence="13" type="ORF">H310_14083</name>
</gene>
<evidence type="ECO:0000256" key="3">
    <source>
        <dbReference type="ARBA" id="ARBA00012589"/>
    </source>
</evidence>
<proteinExistence type="inferred from homology"/>
<evidence type="ECO:0000256" key="7">
    <source>
        <dbReference type="ARBA" id="ARBA00022989"/>
    </source>
</evidence>
<dbReference type="eggNOG" id="KOG0916">
    <property type="taxonomic scope" value="Eukaryota"/>
</dbReference>